<protein>
    <submittedName>
        <fullName evidence="1">Uncharacterized protein</fullName>
    </submittedName>
</protein>
<dbReference type="SUPFAM" id="SSF48371">
    <property type="entry name" value="ARM repeat"/>
    <property type="match status" value="1"/>
</dbReference>
<dbReference type="Gramene" id="GBG59957">
    <property type="protein sequence ID" value="GBG59957"/>
    <property type="gene ID" value="CBR_g290"/>
</dbReference>
<dbReference type="PANTHER" id="PTHR37079:SF4">
    <property type="entry name" value="SERINE_THREONINE-PROTEIN KINASE ATM"/>
    <property type="match status" value="1"/>
</dbReference>
<dbReference type="InterPro" id="IPR057445">
    <property type="entry name" value="ATM_TPR"/>
</dbReference>
<dbReference type="PANTHER" id="PTHR37079">
    <property type="entry name" value="SERINE/THREONINE-PROTEIN KINASE ATM"/>
    <property type="match status" value="1"/>
</dbReference>
<dbReference type="AlphaFoldDB" id="A0A388JQA1"/>
<name>A0A388JQA1_CHABU</name>
<dbReference type="GO" id="GO:0006974">
    <property type="term" value="P:DNA damage response"/>
    <property type="evidence" value="ECO:0007669"/>
    <property type="project" value="InterPro"/>
</dbReference>
<keyword evidence="2" id="KW-1185">Reference proteome</keyword>
<reference evidence="1 2" key="1">
    <citation type="journal article" date="2018" name="Cell">
        <title>The Chara Genome: Secondary Complexity and Implications for Plant Terrestrialization.</title>
        <authorList>
            <person name="Nishiyama T."/>
            <person name="Sakayama H."/>
            <person name="Vries J.D."/>
            <person name="Buschmann H."/>
            <person name="Saint-Marcoux D."/>
            <person name="Ullrich K.K."/>
            <person name="Haas F.B."/>
            <person name="Vanderstraeten L."/>
            <person name="Becker D."/>
            <person name="Lang D."/>
            <person name="Vosolsobe S."/>
            <person name="Rombauts S."/>
            <person name="Wilhelmsson P.K.I."/>
            <person name="Janitza P."/>
            <person name="Kern R."/>
            <person name="Heyl A."/>
            <person name="Rumpler F."/>
            <person name="Villalobos L.I.A.C."/>
            <person name="Clay J.M."/>
            <person name="Skokan R."/>
            <person name="Toyoda A."/>
            <person name="Suzuki Y."/>
            <person name="Kagoshima H."/>
            <person name="Schijlen E."/>
            <person name="Tajeshwar N."/>
            <person name="Catarino B."/>
            <person name="Hetherington A.J."/>
            <person name="Saltykova A."/>
            <person name="Bonnot C."/>
            <person name="Breuninger H."/>
            <person name="Symeonidi A."/>
            <person name="Radhakrishnan G.V."/>
            <person name="Van Nieuwerburgh F."/>
            <person name="Deforce D."/>
            <person name="Chang C."/>
            <person name="Karol K.G."/>
            <person name="Hedrich R."/>
            <person name="Ulvskov P."/>
            <person name="Glockner G."/>
            <person name="Delwiche C.F."/>
            <person name="Petrasek J."/>
            <person name="Van de Peer Y."/>
            <person name="Friml J."/>
            <person name="Beilby M."/>
            <person name="Dolan L."/>
            <person name="Kohara Y."/>
            <person name="Sugano S."/>
            <person name="Fujiyama A."/>
            <person name="Delaux P.-M."/>
            <person name="Quint M."/>
            <person name="TheiBen G."/>
            <person name="Hagemann M."/>
            <person name="Harholt J."/>
            <person name="Dunand C."/>
            <person name="Zachgo S."/>
            <person name="Langdale J."/>
            <person name="Maumus F."/>
            <person name="Straeten D.V.D."/>
            <person name="Gould S.B."/>
            <person name="Rensing S.A."/>
        </authorList>
    </citation>
    <scope>NUCLEOTIDE SEQUENCE [LARGE SCALE GENOMIC DNA]</scope>
    <source>
        <strain evidence="1 2">S276</strain>
    </source>
</reference>
<proteinExistence type="predicted"/>
<dbReference type="EMBL" id="BFEA01000008">
    <property type="protein sequence ID" value="GBG59957.1"/>
    <property type="molecule type" value="Genomic_DNA"/>
</dbReference>
<gene>
    <name evidence="1" type="ORF">CBR_g290</name>
</gene>
<dbReference type="OrthoDB" id="381190at2759"/>
<dbReference type="STRING" id="69332.A0A388JQA1"/>
<sequence>MVAPAMGFVDELRRWVSSMSSDDELRGWWLGGVVQLELLLSLCELVNARTVVHLPLVVSSLEDSFEVCVKSEPILCKLLHCVSLAGWNLTTPSRACKRGTGSLAPVPFKRKPVASVSEQMTNRVADLVSEVINVHLAMWQSRSELADAIGALIWLDGDSAKDLMEPFIALLHDPEYRVRRRMARLVAIPFRVWSNHTELLDILQENLGVRMVRAIHAEAISQDESETIEDVNMPMAETAVVALGEVATASAKVEDQVVFMLCAHAGLRPQQSSLVQAVLDRLAIRCGYSHRCKYMAHHVQGVLCCWVTVGIPLRSLFEARNLFVENMTREQFSAWSVGSLLPPLLLSNNASELNWLAQASGLPLRELLNQAFAYVFAALLPMHCSAVATDQERARQVLQGTLLEAAQLTEAHRDEMIRKRMTTIISTMLRLTSPAQEPALPFFERGVIAKAIQTAVDDFLEGDCDQARNGLVDRLEFLRPDRVFMLLLRLHEDIENAVNHCHRLHHLEALGAMVELLDHRVTVPSTCRYIVHILLQSVGEPLLQRLCCSLLGSVMSVFERSPTAENSALLGDQLQPIVSKLVSCCMEEAADIALDSPESHNIESQGDTCGMESLGDFKAQATTSSSPPIELIERLTVDASPSLQEYLKVLNMPLSTAMTCCVSLV</sequence>
<dbReference type="InterPro" id="IPR016024">
    <property type="entry name" value="ARM-type_fold"/>
</dbReference>
<accession>A0A388JQA1</accession>
<comment type="caution">
    <text evidence="1">The sequence shown here is derived from an EMBL/GenBank/DDBJ whole genome shotgun (WGS) entry which is preliminary data.</text>
</comment>
<dbReference type="GO" id="GO:0004674">
    <property type="term" value="F:protein serine/threonine kinase activity"/>
    <property type="evidence" value="ECO:0007669"/>
    <property type="project" value="InterPro"/>
</dbReference>
<evidence type="ECO:0000313" key="2">
    <source>
        <dbReference type="Proteomes" id="UP000265515"/>
    </source>
</evidence>
<dbReference type="Pfam" id="PF25360">
    <property type="entry name" value="TPR_ATM"/>
    <property type="match status" value="1"/>
</dbReference>
<evidence type="ECO:0000313" key="1">
    <source>
        <dbReference type="EMBL" id="GBG59957.1"/>
    </source>
</evidence>
<dbReference type="InterPro" id="IPR038980">
    <property type="entry name" value="ATM_plant"/>
</dbReference>
<organism evidence="1 2">
    <name type="scientific">Chara braunii</name>
    <name type="common">Braun's stonewort</name>
    <dbReference type="NCBI Taxonomy" id="69332"/>
    <lineage>
        <taxon>Eukaryota</taxon>
        <taxon>Viridiplantae</taxon>
        <taxon>Streptophyta</taxon>
        <taxon>Charophyceae</taxon>
        <taxon>Charales</taxon>
        <taxon>Characeae</taxon>
        <taxon>Chara</taxon>
    </lineage>
</organism>
<dbReference type="Proteomes" id="UP000265515">
    <property type="component" value="Unassembled WGS sequence"/>
</dbReference>